<dbReference type="AlphaFoldDB" id="A0A8J8MMT9"/>
<evidence type="ECO:0000256" key="8">
    <source>
        <dbReference type="SAM" id="Phobius"/>
    </source>
</evidence>
<dbReference type="InterPro" id="IPR037294">
    <property type="entry name" value="ABC_BtuC-like"/>
</dbReference>
<dbReference type="InterPro" id="IPR000522">
    <property type="entry name" value="ABC_transptr_permease_BtuC"/>
</dbReference>
<feature type="transmembrane region" description="Helical" evidence="8">
    <location>
        <begin position="103"/>
        <end position="122"/>
    </location>
</feature>
<protein>
    <submittedName>
        <fullName evidence="9">Iron ABC transporter permease</fullName>
    </submittedName>
</protein>
<dbReference type="GO" id="GO:0033214">
    <property type="term" value="P:siderophore-iron import into cell"/>
    <property type="evidence" value="ECO:0007669"/>
    <property type="project" value="TreeGrafter"/>
</dbReference>
<feature type="transmembrane region" description="Helical" evidence="8">
    <location>
        <begin position="75"/>
        <end position="96"/>
    </location>
</feature>
<dbReference type="RefSeq" id="WP_212695342.1">
    <property type="nucleotide sequence ID" value="NZ_CP058649.1"/>
</dbReference>
<keyword evidence="5 8" id="KW-0812">Transmembrane</keyword>
<dbReference type="KEGG" id="vpy:HZI73_21110"/>
<comment type="subcellular location">
    <subcellularLocation>
        <location evidence="1">Cell membrane</location>
        <topology evidence="1">Multi-pass membrane protein</topology>
    </subcellularLocation>
</comment>
<keyword evidence="7 8" id="KW-0472">Membrane</keyword>
<dbReference type="GO" id="GO:0005886">
    <property type="term" value="C:plasma membrane"/>
    <property type="evidence" value="ECO:0007669"/>
    <property type="project" value="UniProtKB-SubCell"/>
</dbReference>
<evidence type="ECO:0000256" key="3">
    <source>
        <dbReference type="ARBA" id="ARBA00022448"/>
    </source>
</evidence>
<dbReference type="Gene3D" id="1.10.3470.10">
    <property type="entry name" value="ABC transporter involved in vitamin B12 uptake, BtuC"/>
    <property type="match status" value="1"/>
</dbReference>
<name>A0A8J8MMT9_9FIRM</name>
<dbReference type="PANTHER" id="PTHR30472:SF25">
    <property type="entry name" value="ABC TRANSPORTER PERMEASE PROTEIN MJ0876-RELATED"/>
    <property type="match status" value="1"/>
</dbReference>
<evidence type="ECO:0000313" key="9">
    <source>
        <dbReference type="EMBL" id="QUI24650.1"/>
    </source>
</evidence>
<feature type="transmembrane region" description="Helical" evidence="8">
    <location>
        <begin position="253"/>
        <end position="279"/>
    </location>
</feature>
<feature type="transmembrane region" description="Helical" evidence="8">
    <location>
        <begin position="294"/>
        <end position="313"/>
    </location>
</feature>
<keyword evidence="3" id="KW-0813">Transport</keyword>
<feature type="transmembrane region" description="Helical" evidence="8">
    <location>
        <begin position="320"/>
        <end position="341"/>
    </location>
</feature>
<organism evidence="9 10">
    <name type="scientific">Vallitalea pronyensis</name>
    <dbReference type="NCBI Taxonomy" id="1348613"/>
    <lineage>
        <taxon>Bacteria</taxon>
        <taxon>Bacillati</taxon>
        <taxon>Bacillota</taxon>
        <taxon>Clostridia</taxon>
        <taxon>Lachnospirales</taxon>
        <taxon>Vallitaleaceae</taxon>
        <taxon>Vallitalea</taxon>
    </lineage>
</organism>
<evidence type="ECO:0000256" key="1">
    <source>
        <dbReference type="ARBA" id="ARBA00004651"/>
    </source>
</evidence>
<feature type="transmembrane region" description="Helical" evidence="8">
    <location>
        <begin position="206"/>
        <end position="226"/>
    </location>
</feature>
<dbReference type="CDD" id="cd06550">
    <property type="entry name" value="TM_ABC_iron-siderophores_like"/>
    <property type="match status" value="1"/>
</dbReference>
<feature type="transmembrane region" description="Helical" evidence="8">
    <location>
        <begin position="12"/>
        <end position="32"/>
    </location>
</feature>
<dbReference type="SUPFAM" id="SSF81345">
    <property type="entry name" value="ABC transporter involved in vitamin B12 uptake, BtuC"/>
    <property type="match status" value="1"/>
</dbReference>
<evidence type="ECO:0000256" key="5">
    <source>
        <dbReference type="ARBA" id="ARBA00022692"/>
    </source>
</evidence>
<dbReference type="GO" id="GO:0022857">
    <property type="term" value="F:transmembrane transporter activity"/>
    <property type="evidence" value="ECO:0007669"/>
    <property type="project" value="InterPro"/>
</dbReference>
<dbReference type="FunFam" id="1.10.3470.10:FF:000001">
    <property type="entry name" value="Vitamin B12 ABC transporter permease BtuC"/>
    <property type="match status" value="1"/>
</dbReference>
<feature type="transmembrane region" description="Helical" evidence="8">
    <location>
        <begin position="162"/>
        <end position="186"/>
    </location>
</feature>
<dbReference type="PANTHER" id="PTHR30472">
    <property type="entry name" value="FERRIC ENTEROBACTIN TRANSPORT SYSTEM PERMEASE PROTEIN"/>
    <property type="match status" value="1"/>
</dbReference>
<comment type="similarity">
    <text evidence="2">Belongs to the binding-protein-dependent transport system permease family. FecCD subfamily.</text>
</comment>
<evidence type="ECO:0000256" key="6">
    <source>
        <dbReference type="ARBA" id="ARBA00022989"/>
    </source>
</evidence>
<dbReference type="EMBL" id="CP058649">
    <property type="protein sequence ID" value="QUI24650.1"/>
    <property type="molecule type" value="Genomic_DNA"/>
</dbReference>
<accession>A0A8J8MMT9</accession>
<evidence type="ECO:0000256" key="4">
    <source>
        <dbReference type="ARBA" id="ARBA00022475"/>
    </source>
</evidence>
<feature type="transmembrane region" description="Helical" evidence="8">
    <location>
        <begin position="128"/>
        <end position="150"/>
    </location>
</feature>
<proteinExistence type="inferred from homology"/>
<sequence>MVKKSYMNMNLIILTLVMMILVVLLALGFGAVNVNFMNTLKIVGHHIPKLDQIISLDGIKASHVTIIMDLRLPRIIVALFTGAALAIVGCAFQGVFKNPMADPFVIGISSGAALGATIGLILNLSSNVFGFTGVSICAFFGALVTVLVVLKIAAIQKKLPTTTLLLAGISINYLFSALISLLMILNRHKLESVYLWTLGSFNASKWSEVMLIIPVVVIGSAILWMYSKELNIMLLGDDDASTLGIHVHRTKKIILCVSSLMVAVVVSASGIIAFVGLIIPHTVRILSGPNHKRLIPLAMIVGGIFMVICDTIARTVISPAELSVGIITSLFGVPFFLGLLYQSKKKMV</sequence>
<keyword evidence="6 8" id="KW-1133">Transmembrane helix</keyword>
<evidence type="ECO:0000313" key="10">
    <source>
        <dbReference type="Proteomes" id="UP000683246"/>
    </source>
</evidence>
<gene>
    <name evidence="9" type="ORF">HZI73_21110</name>
</gene>
<evidence type="ECO:0000256" key="7">
    <source>
        <dbReference type="ARBA" id="ARBA00023136"/>
    </source>
</evidence>
<dbReference type="Pfam" id="PF01032">
    <property type="entry name" value="FecCD"/>
    <property type="match status" value="1"/>
</dbReference>
<reference evidence="9" key="1">
    <citation type="submission" date="2020-07" db="EMBL/GenBank/DDBJ databases">
        <title>Vallitalea pronyensis genome.</title>
        <authorList>
            <person name="Postec A."/>
        </authorList>
    </citation>
    <scope>NUCLEOTIDE SEQUENCE</scope>
    <source>
        <strain evidence="9">FatNI3</strain>
    </source>
</reference>
<keyword evidence="10" id="KW-1185">Reference proteome</keyword>
<dbReference type="Proteomes" id="UP000683246">
    <property type="component" value="Chromosome"/>
</dbReference>
<evidence type="ECO:0000256" key="2">
    <source>
        <dbReference type="ARBA" id="ARBA00007935"/>
    </source>
</evidence>
<keyword evidence="4" id="KW-1003">Cell membrane</keyword>